<reference evidence="2 3" key="1">
    <citation type="submission" date="2020-08" db="EMBL/GenBank/DDBJ databases">
        <title>Genomic Encyclopedia of Type Strains, Phase IV (KMG-IV): sequencing the most valuable type-strain genomes for metagenomic binning, comparative biology and taxonomic classification.</title>
        <authorList>
            <person name="Goeker M."/>
        </authorList>
    </citation>
    <scope>NUCLEOTIDE SEQUENCE [LARGE SCALE GENOMIC DNA]</scope>
    <source>
        <strain evidence="2 3">DSM 12252</strain>
    </source>
</reference>
<dbReference type="AlphaFoldDB" id="A0A7W8DI06"/>
<dbReference type="Pfam" id="PF12705">
    <property type="entry name" value="PDDEXK_1"/>
    <property type="match status" value="1"/>
</dbReference>
<evidence type="ECO:0000259" key="1">
    <source>
        <dbReference type="Pfam" id="PF12705"/>
    </source>
</evidence>
<dbReference type="Proteomes" id="UP000590740">
    <property type="component" value="Unassembled WGS sequence"/>
</dbReference>
<name>A0A7W8DI06_9BACT</name>
<feature type="domain" description="PD-(D/E)XK endonuclease-like" evidence="1">
    <location>
        <begin position="26"/>
        <end position="270"/>
    </location>
</feature>
<dbReference type="GO" id="GO:0004527">
    <property type="term" value="F:exonuclease activity"/>
    <property type="evidence" value="ECO:0007669"/>
    <property type="project" value="UniProtKB-KW"/>
</dbReference>
<keyword evidence="2" id="KW-0269">Exonuclease</keyword>
<proteinExistence type="predicted"/>
<keyword evidence="2" id="KW-0378">Hydrolase</keyword>
<keyword evidence="2" id="KW-0540">Nuclease</keyword>
<sequence length="273" mass="31254">MNATAEAPPPVREPNVNEIIEALQRTVSASRLSLFLQCRLKWFFRYVLKLSKPKTPSLHLGNSVHSVLKSWNKARWLQKPLTLKQAHDAYTAAWADTSEGSVKWEPGEEEDEKTTGWRLVDTYLRESHVPAEVKPDAVEVPVEADLHQHGLPRLIGVLDLVQQRQIIDYKTAATTPNTDKIAHSHEIQTTSYSILYRHNTGQQENGIQLHHLVKLKNPKVVITHLPPMSQQQETRLLRQMEAYITGLQLERFVPSPGMHCASCEFQNECRKWH</sequence>
<dbReference type="Gene3D" id="3.90.320.10">
    <property type="match status" value="1"/>
</dbReference>
<protein>
    <submittedName>
        <fullName evidence="2">Putative RecB family exonuclease</fullName>
    </submittedName>
</protein>
<organism evidence="2 3">
    <name type="scientific">Prosthecobacter vanneervenii</name>
    <dbReference type="NCBI Taxonomy" id="48466"/>
    <lineage>
        <taxon>Bacteria</taxon>
        <taxon>Pseudomonadati</taxon>
        <taxon>Verrucomicrobiota</taxon>
        <taxon>Verrucomicrobiia</taxon>
        <taxon>Verrucomicrobiales</taxon>
        <taxon>Verrucomicrobiaceae</taxon>
        <taxon>Prosthecobacter</taxon>
    </lineage>
</organism>
<accession>A0A7W8DI06</accession>
<comment type="caution">
    <text evidence="2">The sequence shown here is derived from an EMBL/GenBank/DDBJ whole genome shotgun (WGS) entry which is preliminary data.</text>
</comment>
<evidence type="ECO:0000313" key="2">
    <source>
        <dbReference type="EMBL" id="MBB5030528.1"/>
    </source>
</evidence>
<dbReference type="InterPro" id="IPR038726">
    <property type="entry name" value="PDDEXK_AddAB-type"/>
</dbReference>
<dbReference type="RefSeq" id="WP_184337291.1">
    <property type="nucleotide sequence ID" value="NZ_JACHIG010000001.1"/>
</dbReference>
<gene>
    <name evidence="2" type="ORF">HNQ65_000082</name>
</gene>
<dbReference type="InterPro" id="IPR011604">
    <property type="entry name" value="PDDEXK-like_dom_sf"/>
</dbReference>
<keyword evidence="3" id="KW-1185">Reference proteome</keyword>
<evidence type="ECO:0000313" key="3">
    <source>
        <dbReference type="Proteomes" id="UP000590740"/>
    </source>
</evidence>
<dbReference type="EMBL" id="JACHIG010000001">
    <property type="protein sequence ID" value="MBB5030528.1"/>
    <property type="molecule type" value="Genomic_DNA"/>
</dbReference>